<comment type="caution">
    <text evidence="2">The sequence shown here is derived from an EMBL/GenBank/DDBJ whole genome shotgun (WGS) entry which is preliminary data.</text>
</comment>
<name>A0A5J5CQF6_9PERO</name>
<dbReference type="Proteomes" id="UP000327493">
    <property type="component" value="Chromosome 18"/>
</dbReference>
<organism evidence="2 3">
    <name type="scientific">Etheostoma spectabile</name>
    <name type="common">orangethroat darter</name>
    <dbReference type="NCBI Taxonomy" id="54343"/>
    <lineage>
        <taxon>Eukaryota</taxon>
        <taxon>Metazoa</taxon>
        <taxon>Chordata</taxon>
        <taxon>Craniata</taxon>
        <taxon>Vertebrata</taxon>
        <taxon>Euteleostomi</taxon>
        <taxon>Actinopterygii</taxon>
        <taxon>Neopterygii</taxon>
        <taxon>Teleostei</taxon>
        <taxon>Neoteleostei</taxon>
        <taxon>Acanthomorphata</taxon>
        <taxon>Eupercaria</taxon>
        <taxon>Perciformes</taxon>
        <taxon>Percoidei</taxon>
        <taxon>Percidae</taxon>
        <taxon>Etheostomatinae</taxon>
        <taxon>Etheostoma</taxon>
    </lineage>
</organism>
<proteinExistence type="predicted"/>
<evidence type="ECO:0000256" key="1">
    <source>
        <dbReference type="SAM" id="MobiDB-lite"/>
    </source>
</evidence>
<dbReference type="AlphaFoldDB" id="A0A5J5CQF6"/>
<evidence type="ECO:0000313" key="3">
    <source>
        <dbReference type="Proteomes" id="UP000327493"/>
    </source>
</evidence>
<evidence type="ECO:0000313" key="2">
    <source>
        <dbReference type="EMBL" id="KAA8582905.1"/>
    </source>
</evidence>
<sequence length="475" mass="51624">MRRGRFPCTRPGVFFPGSLLLARVREIPLFTHPLSLHFSCPPSLSLSLSPSPSITPLRKEAGSLTKQVPLFDFPTAPQHLHPPSKRRDKEKQGVMKGSAVLKWDVSQDSQAPEASALQAPRGVTSSVALLLIIDHPSTSMAVHMAGSVELQLKRIQANQMAQGRCPSTDLKPRSNRDQNLLMHSGANLVAALGTGSAVTPNPVRVSCPSVSSMIQKGRGHAREHRRCCDVDTSAVNPRRHRVNLLWRAEGLVDVGRKLLHLVVHQQLLRDTDKKLETQTEICAPRGAEAWFHLNKVAGSLTADGVDLTVDDGDDLRQRQTDCRQAGQTETNGVKQSQHGGAELGAESQGGVRKNSARLSRRREKPRLKLAFRTVEKSGLDRMVPTSFSVSPHACREETARSVKDANALPVLCIMHSVCSKCEVITGHVAGSLVAFKVELSSGLGDVLGGLLLLDISDLLLGIFTQKVHSWGVTNK</sequence>
<feature type="region of interest" description="Disordered" evidence="1">
    <location>
        <begin position="73"/>
        <end position="96"/>
    </location>
</feature>
<dbReference type="EMBL" id="VOFY01000018">
    <property type="protein sequence ID" value="KAA8582905.1"/>
    <property type="molecule type" value="Genomic_DNA"/>
</dbReference>
<feature type="compositionally biased region" description="Polar residues" evidence="1">
    <location>
        <begin position="325"/>
        <end position="338"/>
    </location>
</feature>
<reference evidence="2 3" key="1">
    <citation type="submission" date="2019-08" db="EMBL/GenBank/DDBJ databases">
        <title>A chromosome-level genome assembly, high-density linkage maps, and genome scans reveal the genomic architecture of hybrid incompatibilities underlying speciation via character displacement in darters (Percidae: Etheostominae).</title>
        <authorList>
            <person name="Moran R.L."/>
            <person name="Catchen J.M."/>
            <person name="Fuller R.C."/>
        </authorList>
    </citation>
    <scope>NUCLEOTIDE SEQUENCE [LARGE SCALE GENOMIC DNA]</scope>
    <source>
        <strain evidence="2">EspeVRDwgs_2016</strain>
        <tissue evidence="2">Muscle</tissue>
    </source>
</reference>
<gene>
    <name evidence="2" type="ORF">FQN60_015451</name>
</gene>
<feature type="region of interest" description="Disordered" evidence="1">
    <location>
        <begin position="322"/>
        <end position="361"/>
    </location>
</feature>
<protein>
    <submittedName>
        <fullName evidence="2">Uncharacterized protein</fullName>
    </submittedName>
</protein>
<keyword evidence="3" id="KW-1185">Reference proteome</keyword>
<accession>A0A5J5CQF6</accession>